<dbReference type="Proteomes" id="UP000257109">
    <property type="component" value="Unassembled WGS sequence"/>
</dbReference>
<name>A0A371GQN2_MUCPR</name>
<dbReference type="OrthoDB" id="1740536at2759"/>
<organism evidence="1 2">
    <name type="scientific">Mucuna pruriens</name>
    <name type="common">Velvet bean</name>
    <name type="synonym">Dolichos pruriens</name>
    <dbReference type="NCBI Taxonomy" id="157652"/>
    <lineage>
        <taxon>Eukaryota</taxon>
        <taxon>Viridiplantae</taxon>
        <taxon>Streptophyta</taxon>
        <taxon>Embryophyta</taxon>
        <taxon>Tracheophyta</taxon>
        <taxon>Spermatophyta</taxon>
        <taxon>Magnoliopsida</taxon>
        <taxon>eudicotyledons</taxon>
        <taxon>Gunneridae</taxon>
        <taxon>Pentapetalae</taxon>
        <taxon>rosids</taxon>
        <taxon>fabids</taxon>
        <taxon>Fabales</taxon>
        <taxon>Fabaceae</taxon>
        <taxon>Papilionoideae</taxon>
        <taxon>50 kb inversion clade</taxon>
        <taxon>NPAAA clade</taxon>
        <taxon>indigoferoid/millettioid clade</taxon>
        <taxon>Phaseoleae</taxon>
        <taxon>Mucuna</taxon>
    </lineage>
</organism>
<comment type="caution">
    <text evidence="1">The sequence shown here is derived from an EMBL/GenBank/DDBJ whole genome shotgun (WGS) entry which is preliminary data.</text>
</comment>
<reference evidence="1" key="1">
    <citation type="submission" date="2018-05" db="EMBL/GenBank/DDBJ databases">
        <title>Draft genome of Mucuna pruriens seed.</title>
        <authorList>
            <person name="Nnadi N.E."/>
            <person name="Vos R."/>
            <person name="Hasami M.H."/>
            <person name="Devisetty U.K."/>
            <person name="Aguiy J.C."/>
        </authorList>
    </citation>
    <scope>NUCLEOTIDE SEQUENCE [LARGE SCALE GENOMIC DNA]</scope>
    <source>
        <strain evidence="1">JCA_2017</strain>
    </source>
</reference>
<proteinExistence type="predicted"/>
<feature type="non-terminal residue" evidence="1">
    <location>
        <position position="1"/>
    </location>
</feature>
<sequence length="151" mass="17504">MGIQRSPKSQPSTTIANGRTIVVHQRWPSVKFEEDLVDQLQAKHKVPPFLSKGGQGPLGKMNPQWGGNYKFVAIVTQFTLLKVGRSQILREVYHTRLLDIPLPIKRQLGLTKNEWREFHHAHRHTMKNCRTLKSQFKKLIREGHLTCFMQT</sequence>
<evidence type="ECO:0000313" key="1">
    <source>
        <dbReference type="EMBL" id="RDX92877.1"/>
    </source>
</evidence>
<dbReference type="EMBL" id="QJKJ01004754">
    <property type="protein sequence ID" value="RDX92877.1"/>
    <property type="molecule type" value="Genomic_DNA"/>
</dbReference>
<keyword evidence="2" id="KW-1185">Reference proteome</keyword>
<dbReference type="AlphaFoldDB" id="A0A371GQN2"/>
<accession>A0A371GQN2</accession>
<evidence type="ECO:0000313" key="2">
    <source>
        <dbReference type="Proteomes" id="UP000257109"/>
    </source>
</evidence>
<gene>
    <name evidence="1" type="ORF">CR513_24940</name>
</gene>
<protein>
    <submittedName>
        <fullName evidence="1">Uncharacterized protein</fullName>
    </submittedName>
</protein>